<protein>
    <submittedName>
        <fullName evidence="1">Carbohydrate porin</fullName>
    </submittedName>
</protein>
<reference evidence="1" key="1">
    <citation type="submission" date="2023-10" db="EMBL/GenBank/DDBJ databases">
        <title>Amphibacter perezi, gen. nov., sp. nov. a novel taxa of the family Comamonadaceae, class Betaproteobacteria isolated from the skin microbiota of Pelophylax perezi from different populations.</title>
        <authorList>
            <person name="Costa S."/>
            <person name="Proenca D.N."/>
            <person name="Lopes I."/>
            <person name="Morais P.V."/>
        </authorList>
    </citation>
    <scope>NUCLEOTIDE SEQUENCE</scope>
    <source>
        <strain evidence="1">SL12-8</strain>
    </source>
</reference>
<gene>
    <name evidence="1" type="ORF">RV045_07505</name>
</gene>
<evidence type="ECO:0000313" key="1">
    <source>
        <dbReference type="EMBL" id="MEJ7138275.1"/>
    </source>
</evidence>
<sequence length="369" mass="38214">MKQIVKSLAAAAALTVSSVSMAQVTFDSNLELNNIYRSHSAGTSLGGPLGGSSFNSSGRVELNINGKATRGEYLVSGRATLGLQTDGTTYVDDAWGAFGNNLWNVKLGRFEAMDLFPAGKDVAVERTYGDNDQLSNNLDVTASGGQFYKGNVLRGRSVGLNNVSKSNLHIAGQYTGIAGLTAELGLVAGKGNRDGRLSGVRPALTYVTGPVTVRAGLEYIRRDETAAVPAVTDTTGAVVIARAVAAVPSDSATGGAIGGSYQLNPDTMINLSYAQLRSRKTLGLNTVAGNFGLGLVYGKFGGFTSTDGAGNPVAVSGGNEALIYTAYSIPLLDIPGATITPAASYSRFKPDAGESRDVFAANVRLNYAF</sequence>
<accession>A0ACC6P261</accession>
<organism evidence="1 2">
    <name type="scientific">Amphibiibacter pelophylacis</name>
    <dbReference type="NCBI Taxonomy" id="1799477"/>
    <lineage>
        <taxon>Bacteria</taxon>
        <taxon>Pseudomonadati</taxon>
        <taxon>Pseudomonadota</taxon>
        <taxon>Betaproteobacteria</taxon>
        <taxon>Burkholderiales</taxon>
        <taxon>Sphaerotilaceae</taxon>
        <taxon>Amphibiibacter</taxon>
    </lineage>
</organism>
<proteinExistence type="predicted"/>
<dbReference type="Proteomes" id="UP001364695">
    <property type="component" value="Unassembled WGS sequence"/>
</dbReference>
<comment type="caution">
    <text evidence="1">The sequence shown here is derived from an EMBL/GenBank/DDBJ whole genome shotgun (WGS) entry which is preliminary data.</text>
</comment>
<evidence type="ECO:0000313" key="2">
    <source>
        <dbReference type="Proteomes" id="UP001364695"/>
    </source>
</evidence>
<name>A0ACC6P261_9BURK</name>
<dbReference type="EMBL" id="JAWDIE010000009">
    <property type="protein sequence ID" value="MEJ7138275.1"/>
    <property type="molecule type" value="Genomic_DNA"/>
</dbReference>
<keyword evidence="2" id="KW-1185">Reference proteome</keyword>